<gene>
    <name evidence="2" type="ORF">CGC20_33205</name>
</gene>
<evidence type="ECO:0008006" key="4">
    <source>
        <dbReference type="Google" id="ProtNLM"/>
    </source>
</evidence>
<proteinExistence type="predicted"/>
<evidence type="ECO:0000313" key="3">
    <source>
        <dbReference type="Proteomes" id="UP000318821"/>
    </source>
</evidence>
<dbReference type="GO" id="GO:0004525">
    <property type="term" value="F:ribonuclease III activity"/>
    <property type="evidence" value="ECO:0007669"/>
    <property type="project" value="InterPro"/>
</dbReference>
<protein>
    <recommendedName>
        <fullName evidence="4">MP44</fullName>
    </recommendedName>
</protein>
<dbReference type="VEuPathDB" id="TriTrypDB:LdCL_170021000"/>
<dbReference type="Proteomes" id="UP000318821">
    <property type="component" value="Unassembled WGS sequence"/>
</dbReference>
<feature type="region of interest" description="Disordered" evidence="1">
    <location>
        <begin position="555"/>
        <end position="653"/>
    </location>
</feature>
<dbReference type="CDD" id="cd23725">
    <property type="entry name" value="RNaseIII_KREPB5"/>
    <property type="match status" value="1"/>
</dbReference>
<dbReference type="InterPro" id="IPR036389">
    <property type="entry name" value="RNase_III_sf"/>
</dbReference>
<name>A0A504XMB1_LEIDO</name>
<evidence type="ECO:0000256" key="1">
    <source>
        <dbReference type="SAM" id="MobiDB-lite"/>
    </source>
</evidence>
<accession>A0A504XMB1</accession>
<organism evidence="2 3">
    <name type="scientific">Leishmania donovani</name>
    <dbReference type="NCBI Taxonomy" id="5661"/>
    <lineage>
        <taxon>Eukaryota</taxon>
        <taxon>Discoba</taxon>
        <taxon>Euglenozoa</taxon>
        <taxon>Kinetoplastea</taxon>
        <taxon>Metakinetoplastina</taxon>
        <taxon>Trypanosomatida</taxon>
        <taxon>Trypanosomatidae</taxon>
        <taxon>Leishmaniinae</taxon>
        <taxon>Leishmania</taxon>
    </lineage>
</organism>
<evidence type="ECO:0000313" key="2">
    <source>
        <dbReference type="EMBL" id="TPP46157.1"/>
    </source>
</evidence>
<comment type="caution">
    <text evidence="2">The sequence shown here is derived from an EMBL/GenBank/DDBJ whole genome shotgun (WGS) entry which is preliminary data.</text>
</comment>
<dbReference type="EMBL" id="RHLD01000016">
    <property type="protein sequence ID" value="TPP46157.1"/>
    <property type="molecule type" value="Genomic_DNA"/>
</dbReference>
<dbReference type="VEuPathDB" id="TriTrypDB:LDHU3_17.2010"/>
<dbReference type="VEuPathDB" id="TriTrypDB:LdBPK_270350.1"/>
<sequence>MAPPQTTLSLDANLRNTLRSLLIERLCSPTQPLPAKQLYDELTNRSRLVEEFHFSKTSRRITRQRLALQFLRRYNVLLHGLLFYSEGTRTWNTTTEFHRLAILGESVLLTEVRTRLLKLFPAMPYAAYVQSLPHMVGEEALAAAFDRYEMQNIVGAKPSNRRSGTPLTRMQKSHMLCAIVAEMYWFTARTKPTDLTHNNALFPPSDVLILHVLSTHLLENLPAELIYNVVEPIVADIKRVWVNEPMSLPSQLRLTPRTVGALSLNAVPVEPRYTAKEDAVMSLQKKHAEAHRRQNALTCEPDHSCVKSFMRPLCNYRIFEGPRYQILSSDNRVAPLPLAQERSSLPASAVCTVVGDAESAARAMELAKMAEHPGGVDPERYMRTLSDGIRRKQNKLHRGSPHTGGRPTDALPAIRRSPLNASAGTGYPRQTALLFTTWRSGFGTVVPVTPTLPRSGGAVGGRQQQGATRGCCTRHLLLKGGETFANRKMMAYQVMKAASSNLSTEYNTAFARDISSPNNEDSVHALKAAFDFFPEAAAWARASQHLSTERDAVITKHGGPHLNNSNTGAEEEAQARVHSRRQQREKNALPTPSCDSCRKTRPTTQSGLLPFFPLRRTFGESSPSPRWEDGQQLGRSLPSDPAELLQRLRQSSA</sequence>
<dbReference type="GO" id="GO:0006396">
    <property type="term" value="P:RNA processing"/>
    <property type="evidence" value="ECO:0007669"/>
    <property type="project" value="InterPro"/>
</dbReference>
<dbReference type="VEuPathDB" id="TriTrypDB:LDHU3_27.0420"/>
<dbReference type="SUPFAM" id="SSF69065">
    <property type="entry name" value="RNase III domain-like"/>
    <property type="match status" value="1"/>
</dbReference>
<reference evidence="3" key="1">
    <citation type="submission" date="2019-02" db="EMBL/GenBank/DDBJ databases">
        <title>FDA dAtabase for Regulatory Grade micrObial Sequences (FDA-ARGOS): Supporting development and validation of Infectious Disease Dx tests.</title>
        <authorList>
            <person name="Duncan R."/>
            <person name="Fisher C."/>
            <person name="Tallon L."/>
            <person name="Sadzewicz L."/>
            <person name="Sengamalay N."/>
            <person name="Ott S."/>
            <person name="Godinez A."/>
            <person name="Nagaraj S."/>
            <person name="Vavikolanu K."/>
            <person name="Vyas G."/>
            <person name="Nadendla S."/>
            <person name="Aluvathingal J."/>
            <person name="Sichtig H."/>
        </authorList>
    </citation>
    <scope>NUCLEOTIDE SEQUENCE [LARGE SCALE GENOMIC DNA]</scope>
    <source>
        <strain evidence="3">FDAARGOS_360</strain>
    </source>
</reference>
<dbReference type="AlphaFoldDB" id="A0A504XMB1"/>
<dbReference type="VEuPathDB" id="TriTrypDB:LdCL_270008300"/>